<protein>
    <recommendedName>
        <fullName evidence="3">SET domain-containing protein</fullName>
    </recommendedName>
</protein>
<sequence>MEMEMRASQDIGLGQDITPPLVPFSFSLYDSFLSSHCSSCFSPLPPSPSPSPLTPHLPHYCSPACSSHDSHLHLSTAHPLSSDCPDYADLRTALRLLHFATSASSRCYDRVLGLLTNRDKLMSSPEFACKITNGARVIAASRRLRDVRVGETSDLSLEEAVLCLVITNSVEVQDSGGRSLGIAVYGPGFSWINHSCSPNACYRFLILPPNALSPPGDSKLKMVPGVAGNQELQGESGVCSSSGYIQGNGGYGPRLIVRSIKRIKQGEDVTVSYTDLLQPKAMRQSDLWSKYQFLCSCRRCAASPPAYVDRALEEISASKMEISNLSSAENIDRDKITRKLTNYMDETITKYLSEGDPESCCEKLENVLNLGLPIEELNFKLHPLHHLALNSYTTLASAYKVRSSDLLALILETDKHHMEAFDMSRASAAYSLLLAGATHHLFCSESSLIASAANYWASAGDSLITLAKSSSWNLFVKSRLPISALSKHKCFKCSLVDIFDANLILRQGKPTDFKNVSSKFLDCIADMSPKIWGFLVHGIHHLEIFQDPIDFSWVGNISGFETHIDIDDDSNLMTKESNSRRDEAQEYTNQGRLILYQLGVHCLLYAAFLADICYGQNSYLASHILNILCDVH</sequence>
<dbReference type="InterPro" id="IPR046341">
    <property type="entry name" value="SET_dom_sf"/>
</dbReference>
<dbReference type="EMBL" id="BPVZ01000004">
    <property type="protein sequence ID" value="GKU90688.1"/>
    <property type="molecule type" value="Genomic_DNA"/>
</dbReference>
<organism evidence="1 2">
    <name type="scientific">Rubroshorea leprosula</name>
    <dbReference type="NCBI Taxonomy" id="152421"/>
    <lineage>
        <taxon>Eukaryota</taxon>
        <taxon>Viridiplantae</taxon>
        <taxon>Streptophyta</taxon>
        <taxon>Embryophyta</taxon>
        <taxon>Tracheophyta</taxon>
        <taxon>Spermatophyta</taxon>
        <taxon>Magnoliopsida</taxon>
        <taxon>eudicotyledons</taxon>
        <taxon>Gunneridae</taxon>
        <taxon>Pentapetalae</taxon>
        <taxon>rosids</taxon>
        <taxon>malvids</taxon>
        <taxon>Malvales</taxon>
        <taxon>Dipterocarpaceae</taxon>
        <taxon>Rubroshorea</taxon>
    </lineage>
</organism>
<dbReference type="CDD" id="cd20071">
    <property type="entry name" value="SET_SMYD"/>
    <property type="match status" value="1"/>
</dbReference>
<dbReference type="Gene3D" id="2.170.270.10">
    <property type="entry name" value="SET domain"/>
    <property type="match status" value="1"/>
</dbReference>
<accession>A0AAV5HY80</accession>
<dbReference type="SUPFAM" id="SSF82199">
    <property type="entry name" value="SET domain"/>
    <property type="match status" value="2"/>
</dbReference>
<name>A0AAV5HY80_9ROSI</name>
<dbReference type="Proteomes" id="UP001054252">
    <property type="component" value="Unassembled WGS sequence"/>
</dbReference>
<proteinExistence type="predicted"/>
<evidence type="ECO:0008006" key="3">
    <source>
        <dbReference type="Google" id="ProtNLM"/>
    </source>
</evidence>
<evidence type="ECO:0000313" key="1">
    <source>
        <dbReference type="EMBL" id="GKU90688.1"/>
    </source>
</evidence>
<gene>
    <name evidence="1" type="ORF">SLEP1_g4652</name>
</gene>
<dbReference type="InterPro" id="IPR011990">
    <property type="entry name" value="TPR-like_helical_dom_sf"/>
</dbReference>
<dbReference type="Gene3D" id="1.25.40.10">
    <property type="entry name" value="Tetratricopeptide repeat domain"/>
    <property type="match status" value="1"/>
</dbReference>
<evidence type="ECO:0000313" key="2">
    <source>
        <dbReference type="Proteomes" id="UP001054252"/>
    </source>
</evidence>
<reference evidence="1 2" key="1">
    <citation type="journal article" date="2021" name="Commun. Biol.">
        <title>The genome of Shorea leprosula (Dipterocarpaceae) highlights the ecological relevance of drought in aseasonal tropical rainforests.</title>
        <authorList>
            <person name="Ng K.K.S."/>
            <person name="Kobayashi M.J."/>
            <person name="Fawcett J.A."/>
            <person name="Hatakeyama M."/>
            <person name="Paape T."/>
            <person name="Ng C.H."/>
            <person name="Ang C.C."/>
            <person name="Tnah L.H."/>
            <person name="Lee C.T."/>
            <person name="Nishiyama T."/>
            <person name="Sese J."/>
            <person name="O'Brien M.J."/>
            <person name="Copetti D."/>
            <person name="Mohd Noor M.I."/>
            <person name="Ong R.C."/>
            <person name="Putra M."/>
            <person name="Sireger I.Z."/>
            <person name="Indrioko S."/>
            <person name="Kosugi Y."/>
            <person name="Izuno A."/>
            <person name="Isagi Y."/>
            <person name="Lee S.L."/>
            <person name="Shimizu K.K."/>
        </authorList>
    </citation>
    <scope>NUCLEOTIDE SEQUENCE [LARGE SCALE GENOMIC DNA]</scope>
    <source>
        <strain evidence="1">214</strain>
    </source>
</reference>
<dbReference type="AlphaFoldDB" id="A0AAV5HY80"/>
<keyword evidence="2" id="KW-1185">Reference proteome</keyword>
<dbReference type="PANTHER" id="PTHR47780:SF1">
    <property type="entry name" value="PROTEIN SET DOMAIN GROUP 41"/>
    <property type="match status" value="1"/>
</dbReference>
<comment type="caution">
    <text evidence="1">The sequence shown here is derived from an EMBL/GenBank/DDBJ whole genome shotgun (WGS) entry which is preliminary data.</text>
</comment>
<dbReference type="PANTHER" id="PTHR47780">
    <property type="entry name" value="PROTEIN SET DOMAIN GROUP 41"/>
    <property type="match status" value="1"/>
</dbReference>